<dbReference type="GO" id="GO:0051536">
    <property type="term" value="F:iron-sulfur cluster binding"/>
    <property type="evidence" value="ECO:0007669"/>
    <property type="project" value="InterPro"/>
</dbReference>
<protein>
    <recommendedName>
        <fullName evidence="1">NIF system FeS cluster assembly NifU N-terminal domain-containing protein</fullName>
    </recommendedName>
</protein>
<dbReference type="EMBL" id="MEUI01000030">
    <property type="protein sequence ID" value="OGC33681.1"/>
    <property type="molecule type" value="Genomic_DNA"/>
</dbReference>
<dbReference type="CDD" id="cd06664">
    <property type="entry name" value="IscU_like"/>
    <property type="match status" value="1"/>
</dbReference>
<evidence type="ECO:0000259" key="1">
    <source>
        <dbReference type="Pfam" id="PF01592"/>
    </source>
</evidence>
<dbReference type="PANTHER" id="PTHR10093">
    <property type="entry name" value="IRON-SULFUR CLUSTER ASSEMBLY ENZYME NIFU HOMOLOG"/>
    <property type="match status" value="1"/>
</dbReference>
<dbReference type="SUPFAM" id="SSF82649">
    <property type="entry name" value="SufE/NifU"/>
    <property type="match status" value="1"/>
</dbReference>
<dbReference type="Pfam" id="PF01592">
    <property type="entry name" value="NifU_N"/>
    <property type="match status" value="1"/>
</dbReference>
<evidence type="ECO:0000313" key="2">
    <source>
        <dbReference type="EMBL" id="OGC33681.1"/>
    </source>
</evidence>
<feature type="domain" description="NIF system FeS cluster assembly NifU N-terminal" evidence="1">
    <location>
        <begin position="2"/>
        <end position="119"/>
    </location>
</feature>
<comment type="caution">
    <text evidence="2">The sequence shown here is derived from an EMBL/GenBank/DDBJ whole genome shotgun (WGS) entry which is preliminary data.</text>
</comment>
<organism evidence="2 3">
    <name type="scientific">candidate division WOR-1 bacterium RIFOXYC2_FULL_41_25</name>
    <dbReference type="NCBI Taxonomy" id="1802586"/>
    <lineage>
        <taxon>Bacteria</taxon>
        <taxon>Bacillati</taxon>
        <taxon>Saganbacteria</taxon>
    </lineage>
</organism>
<accession>A0A1F4TLS0</accession>
<gene>
    <name evidence="2" type="ORF">A2462_02230</name>
</gene>
<name>A0A1F4TLS0_UNCSA</name>
<dbReference type="AlphaFoldDB" id="A0A1F4TLS0"/>
<dbReference type="GO" id="GO:0005506">
    <property type="term" value="F:iron ion binding"/>
    <property type="evidence" value="ECO:0007669"/>
    <property type="project" value="InterPro"/>
</dbReference>
<evidence type="ECO:0000313" key="3">
    <source>
        <dbReference type="Proteomes" id="UP000177309"/>
    </source>
</evidence>
<reference evidence="2 3" key="1">
    <citation type="journal article" date="2016" name="Nat. Commun.">
        <title>Thousands of microbial genomes shed light on interconnected biogeochemical processes in an aquifer system.</title>
        <authorList>
            <person name="Anantharaman K."/>
            <person name="Brown C.T."/>
            <person name="Hug L.A."/>
            <person name="Sharon I."/>
            <person name="Castelle C.J."/>
            <person name="Probst A.J."/>
            <person name="Thomas B.C."/>
            <person name="Singh A."/>
            <person name="Wilkins M.J."/>
            <person name="Karaoz U."/>
            <person name="Brodie E.L."/>
            <person name="Williams K.H."/>
            <person name="Hubbard S.S."/>
            <person name="Banfield J.F."/>
        </authorList>
    </citation>
    <scope>NUCLEOTIDE SEQUENCE [LARGE SCALE GENOMIC DNA]</scope>
</reference>
<proteinExistence type="predicted"/>
<dbReference type="Proteomes" id="UP000177309">
    <property type="component" value="Unassembled WGS sequence"/>
</dbReference>
<dbReference type="InterPro" id="IPR002871">
    <property type="entry name" value="NIF_FeS_clus_asmbl_NifU_N"/>
</dbReference>
<dbReference type="GO" id="GO:0016226">
    <property type="term" value="P:iron-sulfur cluster assembly"/>
    <property type="evidence" value="ECO:0007669"/>
    <property type="project" value="InterPro"/>
</dbReference>
<dbReference type="Gene3D" id="3.90.1010.10">
    <property type="match status" value="1"/>
</dbReference>
<sequence length="120" mass="13123">MYPSHILTIAKNTQHLGRLNGPDASSYVKGPCGDEMEFYLIINNNMIEEVKFYTNGCVATLVCGETTADLVEGKTLDEALAISPKQVKDKLPGLPLDHSHCSILAVTTLFRAIADYLLKP</sequence>